<dbReference type="GO" id="GO:0010181">
    <property type="term" value="F:FMN binding"/>
    <property type="evidence" value="ECO:0007669"/>
    <property type="project" value="InterPro"/>
</dbReference>
<protein>
    <submittedName>
        <fullName evidence="6">General stress protein</fullName>
    </submittedName>
</protein>
<dbReference type="OrthoDB" id="1493996at2"/>
<dbReference type="GO" id="GO:0004733">
    <property type="term" value="F:pyridoxamine phosphate oxidase activity"/>
    <property type="evidence" value="ECO:0007669"/>
    <property type="project" value="InterPro"/>
</dbReference>
<dbReference type="InterPro" id="IPR024624">
    <property type="entry name" value="Pyridox_Oxase_Alr4036_FMN-bd"/>
</dbReference>
<evidence type="ECO:0000313" key="6">
    <source>
        <dbReference type="EMBL" id="TFV96167.1"/>
    </source>
</evidence>
<keyword evidence="7" id="KW-1185">Reference proteome</keyword>
<evidence type="ECO:0000256" key="3">
    <source>
        <dbReference type="ARBA" id="ARBA00022643"/>
    </source>
</evidence>
<accession>A0A4Y9QVB0</accession>
<dbReference type="AlphaFoldDB" id="A0A4Y9QVB0"/>
<comment type="cofactor">
    <cofactor evidence="1">
        <name>FMN</name>
        <dbReference type="ChEBI" id="CHEBI:58210"/>
    </cofactor>
</comment>
<evidence type="ECO:0000313" key="7">
    <source>
        <dbReference type="Proteomes" id="UP000297647"/>
    </source>
</evidence>
<dbReference type="Gene3D" id="2.30.110.10">
    <property type="entry name" value="Electron Transport, Fmn-binding Protein, Chain A"/>
    <property type="match status" value="1"/>
</dbReference>
<feature type="domain" description="Pyridoxamine 5'-phosphate oxidase Alr4036 family FMN-binding" evidence="5">
    <location>
        <begin position="18"/>
        <end position="101"/>
    </location>
</feature>
<organism evidence="6 7">
    <name type="scientific">Algoriphagus kandeliae</name>
    <dbReference type="NCBI Taxonomy" id="2562278"/>
    <lineage>
        <taxon>Bacteria</taxon>
        <taxon>Pseudomonadati</taxon>
        <taxon>Bacteroidota</taxon>
        <taxon>Cytophagia</taxon>
        <taxon>Cytophagales</taxon>
        <taxon>Cyclobacteriaceae</taxon>
        <taxon>Algoriphagus</taxon>
    </lineage>
</organism>
<proteinExistence type="predicted"/>
<reference evidence="6 7" key="1">
    <citation type="submission" date="2019-03" db="EMBL/GenBank/DDBJ databases">
        <title>Algoriphagus sp. nov, a new strain isolated from root system soil of mangrove plant Kandelia.</title>
        <authorList>
            <person name="Yin Q."/>
            <person name="Wang K."/>
            <person name="Song Z."/>
        </authorList>
    </citation>
    <scope>NUCLEOTIDE SEQUENCE [LARGE SCALE GENOMIC DNA]</scope>
    <source>
        <strain evidence="6 7">XY-J91</strain>
    </source>
</reference>
<name>A0A4Y9QVB0_9BACT</name>
<keyword evidence="2" id="KW-0285">Flavoprotein</keyword>
<comment type="caution">
    <text evidence="6">The sequence shown here is derived from an EMBL/GenBank/DDBJ whole genome shotgun (WGS) entry which is preliminary data.</text>
</comment>
<evidence type="ECO:0000259" key="5">
    <source>
        <dbReference type="Pfam" id="PF12766"/>
    </source>
</evidence>
<dbReference type="GO" id="GO:0008615">
    <property type="term" value="P:pyridoxine biosynthetic process"/>
    <property type="evidence" value="ECO:0007669"/>
    <property type="project" value="InterPro"/>
</dbReference>
<dbReference type="SUPFAM" id="SSF50475">
    <property type="entry name" value="FMN-binding split barrel"/>
    <property type="match status" value="1"/>
</dbReference>
<evidence type="ECO:0000256" key="1">
    <source>
        <dbReference type="ARBA" id="ARBA00001917"/>
    </source>
</evidence>
<keyword evidence="3" id="KW-0288">FMN</keyword>
<dbReference type="PANTHER" id="PTHR10851">
    <property type="entry name" value="PYRIDOXINE-5-PHOSPHATE OXIDASE"/>
    <property type="match status" value="1"/>
</dbReference>
<keyword evidence="4" id="KW-0560">Oxidoreductase</keyword>
<dbReference type="InterPro" id="IPR012349">
    <property type="entry name" value="Split_barrel_FMN-bd"/>
</dbReference>
<dbReference type="InterPro" id="IPR000659">
    <property type="entry name" value="Pyridox_Oxase"/>
</dbReference>
<gene>
    <name evidence="6" type="ORF">E4S40_08055</name>
</gene>
<evidence type="ECO:0000256" key="4">
    <source>
        <dbReference type="ARBA" id="ARBA00023002"/>
    </source>
</evidence>
<dbReference type="PANTHER" id="PTHR10851:SF3">
    <property type="entry name" value="PYRIDOXINE_PYRIDOXAMINE 5'-PHOSPHATE OXIDASE 2"/>
    <property type="match status" value="1"/>
</dbReference>
<dbReference type="RefSeq" id="WP_135072826.1">
    <property type="nucleotide sequence ID" value="NZ_SPSB01000002.1"/>
</dbReference>
<dbReference type="Pfam" id="PF12766">
    <property type="entry name" value="Pyridox_oxase_2"/>
    <property type="match status" value="1"/>
</dbReference>
<sequence length="188" mass="22093">MLFKESDSLEEIWQVVKHELHRGALDAKHPFHWVNLGTVSSDFPSVRTVVLRKVSEEFHFFVYTDYRSEKCSDLKINPNATLHFYHPKKQVQIRVKAQTKLHYQDELAREIWRTIPAQRRSEYSAAKAPGTPIPHFQAGSKEGNPSDHFLCVLEFLPIEIELLQLQRKGHLRLFFSKKENWQGTWMVP</sequence>
<evidence type="ECO:0000256" key="2">
    <source>
        <dbReference type="ARBA" id="ARBA00022630"/>
    </source>
</evidence>
<dbReference type="Proteomes" id="UP000297647">
    <property type="component" value="Unassembled WGS sequence"/>
</dbReference>
<dbReference type="EMBL" id="SPSB01000002">
    <property type="protein sequence ID" value="TFV96167.1"/>
    <property type="molecule type" value="Genomic_DNA"/>
</dbReference>